<accession>A0AAD4NBU0</accession>
<protein>
    <submittedName>
        <fullName evidence="1">Uncharacterized protein</fullName>
    </submittedName>
</protein>
<evidence type="ECO:0000313" key="2">
    <source>
        <dbReference type="Proteomes" id="UP001201812"/>
    </source>
</evidence>
<evidence type="ECO:0000313" key="1">
    <source>
        <dbReference type="EMBL" id="KAI1718999.1"/>
    </source>
</evidence>
<name>A0AAD4NBU0_9BILA</name>
<proteinExistence type="predicted"/>
<keyword evidence="2" id="KW-1185">Reference proteome</keyword>
<comment type="caution">
    <text evidence="1">The sequence shown here is derived from an EMBL/GenBank/DDBJ whole genome shotgun (WGS) entry which is preliminary data.</text>
</comment>
<dbReference type="Proteomes" id="UP001201812">
    <property type="component" value="Unassembled WGS sequence"/>
</dbReference>
<reference evidence="1" key="1">
    <citation type="submission" date="2022-01" db="EMBL/GenBank/DDBJ databases">
        <title>Genome Sequence Resource for Two Populations of Ditylenchus destructor, the Migratory Endoparasitic Phytonematode.</title>
        <authorList>
            <person name="Zhang H."/>
            <person name="Lin R."/>
            <person name="Xie B."/>
        </authorList>
    </citation>
    <scope>NUCLEOTIDE SEQUENCE</scope>
    <source>
        <strain evidence="1">BazhouSP</strain>
    </source>
</reference>
<sequence length="131" mass="14246">MVNSPDESGSPPTYEISLTHSALNFQTQPNTKTHPCLAFSVPTHLGTIPNMSGPAFIGVPPVRQVQNGISYIHMPGDNTEIIPLLSFEYQNKMNECCQNAALYTGPGQLPPDNSHVDSCHPIVENSDCVRQ</sequence>
<gene>
    <name evidence="1" type="ORF">DdX_06116</name>
</gene>
<organism evidence="1 2">
    <name type="scientific">Ditylenchus destructor</name>
    <dbReference type="NCBI Taxonomy" id="166010"/>
    <lineage>
        <taxon>Eukaryota</taxon>
        <taxon>Metazoa</taxon>
        <taxon>Ecdysozoa</taxon>
        <taxon>Nematoda</taxon>
        <taxon>Chromadorea</taxon>
        <taxon>Rhabditida</taxon>
        <taxon>Tylenchina</taxon>
        <taxon>Tylenchomorpha</taxon>
        <taxon>Sphaerularioidea</taxon>
        <taxon>Anguinidae</taxon>
        <taxon>Anguininae</taxon>
        <taxon>Ditylenchus</taxon>
    </lineage>
</organism>
<dbReference type="AlphaFoldDB" id="A0AAD4NBU0"/>
<dbReference type="EMBL" id="JAKKPZ010000007">
    <property type="protein sequence ID" value="KAI1718999.1"/>
    <property type="molecule type" value="Genomic_DNA"/>
</dbReference>